<dbReference type="EMBL" id="KV921302">
    <property type="protein sequence ID" value="ORE19890.1"/>
    <property type="molecule type" value="Genomic_DNA"/>
</dbReference>
<evidence type="ECO:0000313" key="3">
    <source>
        <dbReference type="Proteomes" id="UP000242381"/>
    </source>
</evidence>
<sequence length="85" mass="9209">MYKSIVLVAILALFLQQVLAQENCADPAKVKACVQKLYTAAASCTDPTQCLCGYSTDFMICYRDCIDAASIIERIESICSSASKS</sequence>
<feature type="signal peptide" evidence="1">
    <location>
        <begin position="1"/>
        <end position="20"/>
    </location>
</feature>
<feature type="chain" id="PRO_5012868700" description="Extracellular membrane protein CFEM domain-containing protein" evidence="1">
    <location>
        <begin position="21"/>
        <end position="85"/>
    </location>
</feature>
<dbReference type="Proteomes" id="UP000242381">
    <property type="component" value="Unassembled WGS sequence"/>
</dbReference>
<evidence type="ECO:0008006" key="4">
    <source>
        <dbReference type="Google" id="ProtNLM"/>
    </source>
</evidence>
<accession>A0A1X0S6F3</accession>
<protein>
    <recommendedName>
        <fullName evidence="4">Extracellular membrane protein CFEM domain-containing protein</fullName>
    </recommendedName>
</protein>
<keyword evidence="1" id="KW-0732">Signal</keyword>
<gene>
    <name evidence="2" type="ORF">BCV71DRAFT_289849</name>
</gene>
<evidence type="ECO:0000256" key="1">
    <source>
        <dbReference type="SAM" id="SignalP"/>
    </source>
</evidence>
<evidence type="ECO:0000313" key="2">
    <source>
        <dbReference type="EMBL" id="ORE19890.1"/>
    </source>
</evidence>
<proteinExistence type="predicted"/>
<name>A0A1X0S6F3_RHIZD</name>
<dbReference type="AlphaFoldDB" id="A0A1X0S6F3"/>
<organism evidence="2 3">
    <name type="scientific">Rhizopus microsporus</name>
    <dbReference type="NCBI Taxonomy" id="58291"/>
    <lineage>
        <taxon>Eukaryota</taxon>
        <taxon>Fungi</taxon>
        <taxon>Fungi incertae sedis</taxon>
        <taxon>Mucoromycota</taxon>
        <taxon>Mucoromycotina</taxon>
        <taxon>Mucoromycetes</taxon>
        <taxon>Mucorales</taxon>
        <taxon>Mucorineae</taxon>
        <taxon>Rhizopodaceae</taxon>
        <taxon>Rhizopus</taxon>
    </lineage>
</organism>
<reference evidence="2 3" key="1">
    <citation type="journal article" date="2016" name="Proc. Natl. Acad. Sci. U.S.A.">
        <title>Lipid metabolic changes in an early divergent fungus govern the establishment of a mutualistic symbiosis with endobacteria.</title>
        <authorList>
            <person name="Lastovetsky O.A."/>
            <person name="Gaspar M.L."/>
            <person name="Mondo S.J."/>
            <person name="LaButti K.M."/>
            <person name="Sandor L."/>
            <person name="Grigoriev I.V."/>
            <person name="Henry S.A."/>
            <person name="Pawlowska T.E."/>
        </authorList>
    </citation>
    <scope>NUCLEOTIDE SEQUENCE [LARGE SCALE GENOMIC DNA]</scope>
    <source>
        <strain evidence="2 3">ATCC 11559</strain>
    </source>
</reference>